<evidence type="ECO:0000256" key="2">
    <source>
        <dbReference type="ARBA" id="ARBA00009189"/>
    </source>
</evidence>
<keyword evidence="6 13" id="KW-0479">Metal-binding</keyword>
<dbReference type="Gene3D" id="3.90.320.10">
    <property type="match status" value="1"/>
</dbReference>
<dbReference type="GO" id="GO:0046872">
    <property type="term" value="F:metal ion binding"/>
    <property type="evidence" value="ECO:0007669"/>
    <property type="project" value="UniProtKB-KW"/>
</dbReference>
<evidence type="ECO:0000256" key="11">
    <source>
        <dbReference type="ARBA" id="ARBA00023118"/>
    </source>
</evidence>
<keyword evidence="16" id="KW-1185">Reference proteome</keyword>
<evidence type="ECO:0000256" key="10">
    <source>
        <dbReference type="ARBA" id="ARBA00023014"/>
    </source>
</evidence>
<evidence type="ECO:0000256" key="8">
    <source>
        <dbReference type="ARBA" id="ARBA00022839"/>
    </source>
</evidence>
<proteinExistence type="inferred from homology"/>
<dbReference type="STRING" id="498211.CJA_2453"/>
<evidence type="ECO:0000313" key="16">
    <source>
        <dbReference type="Proteomes" id="UP000001036"/>
    </source>
</evidence>
<keyword evidence="10 13" id="KW-0411">Iron-sulfur</keyword>
<dbReference type="PANTHER" id="PTHR36531">
    <property type="entry name" value="CRISPR-ASSOCIATED EXONUCLEASE CAS4"/>
    <property type="match status" value="1"/>
</dbReference>
<dbReference type="NCBIfam" id="TIGR00372">
    <property type="entry name" value="cas4"/>
    <property type="match status" value="1"/>
</dbReference>
<comment type="cofactor">
    <cofactor evidence="13">
        <name>Mg(2+)</name>
        <dbReference type="ChEBI" id="CHEBI:18420"/>
    </cofactor>
    <cofactor evidence="13">
        <name>Mn(2+)</name>
        <dbReference type="ChEBI" id="CHEBI:29035"/>
    </cofactor>
    <text evidence="13">Mg(2+) or Mn(2+) required for ssDNA cleavage activity.</text>
</comment>
<evidence type="ECO:0000256" key="5">
    <source>
        <dbReference type="ARBA" id="ARBA00022722"/>
    </source>
</evidence>
<dbReference type="AlphaFoldDB" id="B3PKI5"/>
<evidence type="ECO:0000256" key="12">
    <source>
        <dbReference type="ARBA" id="ARBA00023211"/>
    </source>
</evidence>
<evidence type="ECO:0000256" key="6">
    <source>
        <dbReference type="ARBA" id="ARBA00022723"/>
    </source>
</evidence>
<dbReference type="GO" id="GO:0051607">
    <property type="term" value="P:defense response to virus"/>
    <property type="evidence" value="ECO:0007669"/>
    <property type="project" value="UniProtKB-KW"/>
</dbReference>
<evidence type="ECO:0000256" key="7">
    <source>
        <dbReference type="ARBA" id="ARBA00022801"/>
    </source>
</evidence>
<dbReference type="KEGG" id="cja:CJA_2453"/>
<comment type="cofactor">
    <cofactor evidence="1">
        <name>[4Fe-4S] cluster</name>
        <dbReference type="ChEBI" id="CHEBI:49883"/>
    </cofactor>
</comment>
<dbReference type="Proteomes" id="UP000001036">
    <property type="component" value="Chromosome"/>
</dbReference>
<organism evidence="15 16">
    <name type="scientific">Cellvibrio japonicus (strain Ueda107)</name>
    <name type="common">Pseudomonas fluorescens subsp. cellulosa</name>
    <dbReference type="NCBI Taxonomy" id="498211"/>
    <lineage>
        <taxon>Bacteria</taxon>
        <taxon>Pseudomonadati</taxon>
        <taxon>Pseudomonadota</taxon>
        <taxon>Gammaproteobacteria</taxon>
        <taxon>Cellvibrionales</taxon>
        <taxon>Cellvibrionaceae</taxon>
        <taxon>Cellvibrio</taxon>
    </lineage>
</organism>
<dbReference type="HOGENOM" id="CLU_102055_1_1_6"/>
<name>B3PKI5_CELJU</name>
<comment type="similarity">
    <text evidence="2 13">Belongs to the CRISPR-associated exonuclease Cas4 family.</text>
</comment>
<evidence type="ECO:0000256" key="3">
    <source>
        <dbReference type="ARBA" id="ARBA00012768"/>
    </source>
</evidence>
<dbReference type="InterPro" id="IPR051827">
    <property type="entry name" value="Cas4_exonuclease"/>
</dbReference>
<comment type="function">
    <text evidence="13">CRISPR (clustered regularly interspaced short palindromic repeat) is an adaptive immune system that provides protection against mobile genetic elements (viruses, transposable elements and conjugative plasmids). CRISPR clusters contain sequences complementary to antecedent mobile elements and target invading nucleic acids. CRISPR clusters are transcribed and processed into CRISPR RNA (crRNA).</text>
</comment>
<accession>B3PKI5</accession>
<dbReference type="PANTHER" id="PTHR36531:SF6">
    <property type="entry name" value="DNA REPLICATION ATP-DEPENDENT HELICASE_NUCLEASE DNA2"/>
    <property type="match status" value="1"/>
</dbReference>
<dbReference type="GO" id="GO:0004527">
    <property type="term" value="F:exonuclease activity"/>
    <property type="evidence" value="ECO:0007669"/>
    <property type="project" value="UniProtKB-KW"/>
</dbReference>
<keyword evidence="12 13" id="KW-0464">Manganese</keyword>
<keyword evidence="8 13" id="KW-0269">Exonuclease</keyword>
<dbReference type="EMBL" id="CP000934">
    <property type="protein sequence ID" value="ACE83066.1"/>
    <property type="molecule type" value="Genomic_DNA"/>
</dbReference>
<protein>
    <recommendedName>
        <fullName evidence="4 13">CRISPR-associated exonuclease Cas4</fullName>
        <ecNumber evidence="3 13">3.1.12.1</ecNumber>
    </recommendedName>
</protein>
<dbReference type="EC" id="3.1.12.1" evidence="3 13"/>
<keyword evidence="5 13" id="KW-0540">Nuclease</keyword>
<dbReference type="InterPro" id="IPR013343">
    <property type="entry name" value="CRISPR-assoc_prot_Cas4"/>
</dbReference>
<evidence type="ECO:0000256" key="4">
    <source>
        <dbReference type="ARBA" id="ARBA00020049"/>
    </source>
</evidence>
<evidence type="ECO:0000313" key="15">
    <source>
        <dbReference type="EMBL" id="ACE83066.1"/>
    </source>
</evidence>
<keyword evidence="11 13" id="KW-0051">Antiviral defense</keyword>
<dbReference type="Pfam" id="PF01930">
    <property type="entry name" value="Cas_Cas4"/>
    <property type="match status" value="1"/>
</dbReference>
<gene>
    <name evidence="15" type="primary">cas4</name>
    <name evidence="15" type="ordered locus">CJA_2453</name>
</gene>
<feature type="domain" description="DUF83" evidence="14">
    <location>
        <begin position="15"/>
        <end position="190"/>
    </location>
</feature>
<comment type="cofactor">
    <cofactor evidence="13">
        <name>iron-sulfur cluster</name>
        <dbReference type="ChEBI" id="CHEBI:30408"/>
    </cofactor>
</comment>
<keyword evidence="7 13" id="KW-0378">Hydrolase</keyword>
<reference evidence="15 16" key="1">
    <citation type="journal article" date="2008" name="J. Bacteriol.">
        <title>Insights into plant cell wall degradation from the genome sequence of the soil bacterium Cellvibrio japonicus.</title>
        <authorList>
            <person name="Deboy R.T."/>
            <person name="Mongodin E.F."/>
            <person name="Fouts D.E."/>
            <person name="Tailford L.E."/>
            <person name="Khouri H."/>
            <person name="Emerson J.B."/>
            <person name="Mohamoud Y."/>
            <person name="Watkins K."/>
            <person name="Henrissat B."/>
            <person name="Gilbert H.J."/>
            <person name="Nelson K.E."/>
        </authorList>
    </citation>
    <scope>NUCLEOTIDE SEQUENCE [LARGE SCALE GENOMIC DNA]</scope>
    <source>
        <strain evidence="15 16">Ueda107</strain>
    </source>
</reference>
<evidence type="ECO:0000256" key="9">
    <source>
        <dbReference type="ARBA" id="ARBA00023004"/>
    </source>
</evidence>
<dbReference type="InterPro" id="IPR011604">
    <property type="entry name" value="PDDEXK-like_dom_sf"/>
</dbReference>
<dbReference type="eggNOG" id="COG1468">
    <property type="taxonomic scope" value="Bacteria"/>
</dbReference>
<sequence length="210" mass="24166">MMDFKLDDSRQVPLSALQHYAYCPRQCALIHNEQVWAENYHTAEGQILHQRVDSGVPETRKGIRYERGVSVSAEQLWLTGKLDLVEIDLVTGEQKPVEYKRGKPKVEDWDRIQLCAQALCLEEMRNIQVLEGAIWYWEVRRREIVSIDESLRDVTLAAIKSVQILLSTGVTPLPIDDKKRCKGCSLIDLCEPDKFRRDKSSSYVNGIFSE</sequence>
<dbReference type="GO" id="GO:0051536">
    <property type="term" value="F:iron-sulfur cluster binding"/>
    <property type="evidence" value="ECO:0007669"/>
    <property type="project" value="UniProtKB-KW"/>
</dbReference>
<evidence type="ECO:0000259" key="14">
    <source>
        <dbReference type="Pfam" id="PF01930"/>
    </source>
</evidence>
<evidence type="ECO:0000256" key="1">
    <source>
        <dbReference type="ARBA" id="ARBA00001966"/>
    </source>
</evidence>
<evidence type="ECO:0000256" key="13">
    <source>
        <dbReference type="RuleBase" id="RU365022"/>
    </source>
</evidence>
<dbReference type="InterPro" id="IPR022765">
    <property type="entry name" value="Dna2/Cas4_DUF83"/>
</dbReference>
<keyword evidence="9 13" id="KW-0408">Iron</keyword>